<dbReference type="AlphaFoldDB" id="A0A0A9G6M0"/>
<organism evidence="6">
    <name type="scientific">Arundo donax</name>
    <name type="common">Giant reed</name>
    <name type="synonym">Donax arundinaceus</name>
    <dbReference type="NCBI Taxonomy" id="35708"/>
    <lineage>
        <taxon>Eukaryota</taxon>
        <taxon>Viridiplantae</taxon>
        <taxon>Streptophyta</taxon>
        <taxon>Embryophyta</taxon>
        <taxon>Tracheophyta</taxon>
        <taxon>Spermatophyta</taxon>
        <taxon>Magnoliopsida</taxon>
        <taxon>Liliopsida</taxon>
        <taxon>Poales</taxon>
        <taxon>Poaceae</taxon>
        <taxon>PACMAD clade</taxon>
        <taxon>Arundinoideae</taxon>
        <taxon>Arundineae</taxon>
        <taxon>Arundo</taxon>
    </lineage>
</organism>
<sequence length="87" mass="9002">MAPRRPGQLLKLLAGMQALGLAVLHLNVVSTALDAVELYTLSLKVEEGCSLTAAEDIAAAVHHVLCIIDAEAAAQWMLAAGAGQPDI</sequence>
<reference evidence="6" key="1">
    <citation type="submission" date="2014-09" db="EMBL/GenBank/DDBJ databases">
        <authorList>
            <person name="Magalhaes I.L.F."/>
            <person name="Oliveira U."/>
            <person name="Santos F.R."/>
            <person name="Vidigal T.H.D.A."/>
            <person name="Brescovit A.D."/>
            <person name="Santos A.J."/>
        </authorList>
    </citation>
    <scope>NUCLEOTIDE SEQUENCE</scope>
    <source>
        <tissue evidence="6">Shoot tissue taken approximately 20 cm above the soil surface</tissue>
    </source>
</reference>
<dbReference type="PANTHER" id="PTHR11969:SF94">
    <property type="entry name" value="BHLH DOMAIN-CONTAINING PROTEIN"/>
    <property type="match status" value="1"/>
</dbReference>
<accession>A0A0A9G6M0</accession>
<keyword evidence="5" id="KW-0539">Nucleus</keyword>
<dbReference type="EMBL" id="GBRH01177166">
    <property type="protein sequence ID" value="JAE20730.1"/>
    <property type="molecule type" value="Transcribed_RNA"/>
</dbReference>
<name>A0A0A9G6M0_ARUDO</name>
<proteinExistence type="predicted"/>
<evidence type="ECO:0000256" key="5">
    <source>
        <dbReference type="ARBA" id="ARBA00023242"/>
    </source>
</evidence>
<evidence type="ECO:0000256" key="1">
    <source>
        <dbReference type="ARBA" id="ARBA00004123"/>
    </source>
</evidence>
<dbReference type="GO" id="GO:0000978">
    <property type="term" value="F:RNA polymerase II cis-regulatory region sequence-specific DNA binding"/>
    <property type="evidence" value="ECO:0007669"/>
    <property type="project" value="TreeGrafter"/>
</dbReference>
<evidence type="ECO:0000256" key="3">
    <source>
        <dbReference type="ARBA" id="ARBA00023125"/>
    </source>
</evidence>
<evidence type="ECO:0000256" key="2">
    <source>
        <dbReference type="ARBA" id="ARBA00023015"/>
    </source>
</evidence>
<comment type="subcellular location">
    <subcellularLocation>
        <location evidence="1">Nucleus</location>
    </subcellularLocation>
</comment>
<protein>
    <recommendedName>
        <fullName evidence="7">ACT domain-containing protein</fullName>
    </recommendedName>
</protein>
<evidence type="ECO:0000256" key="4">
    <source>
        <dbReference type="ARBA" id="ARBA00023163"/>
    </source>
</evidence>
<dbReference type="GO" id="GO:0005634">
    <property type="term" value="C:nucleus"/>
    <property type="evidence" value="ECO:0007669"/>
    <property type="project" value="UniProtKB-SubCell"/>
</dbReference>
<keyword evidence="4" id="KW-0804">Transcription</keyword>
<dbReference type="GO" id="GO:0000981">
    <property type="term" value="F:DNA-binding transcription factor activity, RNA polymerase II-specific"/>
    <property type="evidence" value="ECO:0007669"/>
    <property type="project" value="TreeGrafter"/>
</dbReference>
<evidence type="ECO:0008006" key="7">
    <source>
        <dbReference type="Google" id="ProtNLM"/>
    </source>
</evidence>
<dbReference type="PANTHER" id="PTHR11969">
    <property type="entry name" value="MAX DIMERIZATION, MAD"/>
    <property type="match status" value="1"/>
</dbReference>
<keyword evidence="3" id="KW-0238">DNA-binding</keyword>
<keyword evidence="2" id="KW-0805">Transcription regulation</keyword>
<reference evidence="6" key="2">
    <citation type="journal article" date="2015" name="Data Brief">
        <title>Shoot transcriptome of the giant reed, Arundo donax.</title>
        <authorList>
            <person name="Barrero R.A."/>
            <person name="Guerrero F.D."/>
            <person name="Moolhuijzen P."/>
            <person name="Goolsby J.A."/>
            <person name="Tidwell J."/>
            <person name="Bellgard S.E."/>
            <person name="Bellgard M.I."/>
        </authorList>
    </citation>
    <scope>NUCLEOTIDE SEQUENCE</scope>
    <source>
        <tissue evidence="6">Shoot tissue taken approximately 20 cm above the soil surface</tissue>
    </source>
</reference>
<evidence type="ECO:0000313" key="6">
    <source>
        <dbReference type="EMBL" id="JAE20730.1"/>
    </source>
</evidence>